<evidence type="ECO:0000256" key="8">
    <source>
        <dbReference type="ARBA" id="ARBA00023303"/>
    </source>
</evidence>
<reference evidence="11" key="2">
    <citation type="submission" date="2025-08" db="UniProtKB">
        <authorList>
            <consortium name="Ensembl"/>
        </authorList>
    </citation>
    <scope>IDENTIFICATION</scope>
</reference>
<accession>A0A8V5FYC9</accession>
<dbReference type="InterPro" id="IPR005821">
    <property type="entry name" value="Ion_trans_dom"/>
</dbReference>
<dbReference type="GO" id="GO:0005222">
    <property type="term" value="F:intracellularly cAMP-activated cation channel activity"/>
    <property type="evidence" value="ECO:0007669"/>
    <property type="project" value="TreeGrafter"/>
</dbReference>
<evidence type="ECO:0000313" key="11">
    <source>
        <dbReference type="Ensembl" id="ENSMUNP00000026329.1"/>
    </source>
</evidence>
<dbReference type="InterPro" id="IPR050866">
    <property type="entry name" value="CNG_cation_channel"/>
</dbReference>
<dbReference type="GO" id="GO:0017071">
    <property type="term" value="C:intracellular cyclic nucleotide activated cation channel complex"/>
    <property type="evidence" value="ECO:0007669"/>
    <property type="project" value="TreeGrafter"/>
</dbReference>
<evidence type="ECO:0000256" key="6">
    <source>
        <dbReference type="ARBA" id="ARBA00023136"/>
    </source>
</evidence>
<name>A0A8V5FYC9_MELUD</name>
<keyword evidence="3 10" id="KW-0812">Transmembrane</keyword>
<dbReference type="Pfam" id="PF00520">
    <property type="entry name" value="Ion_trans"/>
    <property type="match status" value="1"/>
</dbReference>
<dbReference type="InterPro" id="IPR014710">
    <property type="entry name" value="RmlC-like_jellyroll"/>
</dbReference>
<dbReference type="SMART" id="SM00100">
    <property type="entry name" value="cNMP"/>
    <property type="match status" value="1"/>
</dbReference>
<dbReference type="GO" id="GO:0044877">
    <property type="term" value="F:protein-containing complex binding"/>
    <property type="evidence" value="ECO:0007669"/>
    <property type="project" value="TreeGrafter"/>
</dbReference>
<dbReference type="GO" id="GO:0005223">
    <property type="term" value="F:intracellularly cGMP-activated cation channel activity"/>
    <property type="evidence" value="ECO:0007669"/>
    <property type="project" value="TreeGrafter"/>
</dbReference>
<dbReference type="GO" id="GO:0005886">
    <property type="term" value="C:plasma membrane"/>
    <property type="evidence" value="ECO:0007669"/>
    <property type="project" value="TreeGrafter"/>
</dbReference>
<dbReference type="GO" id="GO:0030553">
    <property type="term" value="F:cGMP binding"/>
    <property type="evidence" value="ECO:0007669"/>
    <property type="project" value="TreeGrafter"/>
</dbReference>
<dbReference type="PANTHER" id="PTHR45638">
    <property type="entry name" value="CYCLIC NUCLEOTIDE-GATED CATION CHANNEL SUBUNIT A"/>
    <property type="match status" value="1"/>
</dbReference>
<reference evidence="11" key="1">
    <citation type="submission" date="2020-03" db="EMBL/GenBank/DDBJ databases">
        <title>Melopsittacus undulatus (budgerigar) genome, bMelUnd1, maternal haplotype with Z.</title>
        <authorList>
            <person name="Gedman G."/>
            <person name="Mountcastle J."/>
            <person name="Haase B."/>
            <person name="Formenti G."/>
            <person name="Wright T."/>
            <person name="Apodaca J."/>
            <person name="Pelan S."/>
            <person name="Chow W."/>
            <person name="Rhie A."/>
            <person name="Howe K."/>
            <person name="Fedrigo O."/>
            <person name="Jarvis E.D."/>
        </authorList>
    </citation>
    <scope>NUCLEOTIDE SEQUENCE [LARGE SCALE GENOMIC DNA]</scope>
</reference>
<dbReference type="Gene3D" id="2.60.120.10">
    <property type="entry name" value="Jelly Rolls"/>
    <property type="match status" value="1"/>
</dbReference>
<feature type="region of interest" description="Disordered" evidence="9">
    <location>
        <begin position="599"/>
        <end position="703"/>
    </location>
</feature>
<feature type="compositionally biased region" description="Low complexity" evidence="9">
    <location>
        <begin position="622"/>
        <end position="659"/>
    </location>
</feature>
<keyword evidence="6 10" id="KW-0472">Membrane</keyword>
<dbReference type="InterPro" id="IPR018488">
    <property type="entry name" value="cNMP-bd_CS"/>
</dbReference>
<keyword evidence="7" id="KW-1071">Ligand-gated ion channel</keyword>
<feature type="transmembrane region" description="Helical" evidence="10">
    <location>
        <begin position="119"/>
        <end position="143"/>
    </location>
</feature>
<comment type="subcellular location">
    <subcellularLocation>
        <location evidence="1">Membrane</location>
        <topology evidence="1">Multi-pass membrane protein</topology>
    </subcellularLocation>
</comment>
<evidence type="ECO:0000256" key="7">
    <source>
        <dbReference type="ARBA" id="ARBA00023286"/>
    </source>
</evidence>
<gene>
    <name evidence="11" type="primary">CNGA4</name>
</gene>
<dbReference type="AlphaFoldDB" id="A0A8V5FYC9"/>
<dbReference type="Gene3D" id="1.10.287.70">
    <property type="match status" value="1"/>
</dbReference>
<dbReference type="PANTHER" id="PTHR45638:SF2">
    <property type="entry name" value="CYCLIC NUCLEOTIDE-GATED CATION CHANNEL ALPHA-4"/>
    <property type="match status" value="1"/>
</dbReference>
<reference evidence="11" key="3">
    <citation type="submission" date="2025-09" db="UniProtKB">
        <authorList>
            <consortium name="Ensembl"/>
        </authorList>
    </citation>
    <scope>IDENTIFICATION</scope>
</reference>
<proteinExistence type="predicted"/>
<keyword evidence="8" id="KW-0407">Ion channel</keyword>
<dbReference type="Ensembl" id="ENSMUNT00000032788.1">
    <property type="protein sequence ID" value="ENSMUNP00000026329.1"/>
    <property type="gene ID" value="ENSMUNG00000017937.1"/>
</dbReference>
<evidence type="ECO:0000256" key="2">
    <source>
        <dbReference type="ARBA" id="ARBA00022448"/>
    </source>
</evidence>
<sequence length="703" mass="76218">MGTGCILRHLRCHRRDRCCQGAGGCVTLPWDELGVTAGLQHRYREQEPRPTARDEQHRAPAVPAVAPAASPGVSSSWVGADDGVVKSVTIIGWPLMSFRPPSTPKPHHNWTLDPSGDWYYWWITVMVLPILYNCIVPICRLCFPEVQDQLPGLWLGLDTLSDVLYLGDIGVRLHTAFPEDGLLVRDRSRIRRRYLWSCSFCWDAASSAPLELLWQRPAARATRWLRARRLCEAWQRRETRAAHPGALRVAALLLGAVAALHGLACAYYALSVHLGLGSDAWVCPSGTGTWRRYLHSFYTATLLLATVGDTPTPHRVPELLFATFSFLLGVMAFATITGSIGAVAGATRGAWHRDAAAARRLLGPGELRRRLQRWQPEPALAAQQSTLRALPPVLREELAAAAHLQALSRVGVFQACERGVLRRLGLCLRPQAYGPGQPVCRRGHVGRHMFFIRSGRVAVLGNDGTTPVAVLGQGRYFGELSLIHIPGNRFGNRRSADIVSVGHSELFVLSKQDLLQVLAEFPGARAALEAEGRRLLQLTGLMDTKAEAAAAAAALRAQGLEEALAQLRLRVAALVAQLEATEGHLRLRVQRLEQRLEQRQQQRQQQRRDAVARGAQWGQAKGQSPGAAPRAQGPAGAQGTPRAQGPSRAARAQGTAGAQGHPGTGGHPKVQGPSGAGRALGYPRAQGPSRVQGPSGVQGPPRS</sequence>
<protein>
    <submittedName>
        <fullName evidence="11">Uncharacterized protein</fullName>
    </submittedName>
</protein>
<keyword evidence="5" id="KW-0406">Ion transport</keyword>
<dbReference type="Proteomes" id="UP000694405">
    <property type="component" value="Chromosome 2"/>
</dbReference>
<feature type="transmembrane region" description="Helical" evidence="10">
    <location>
        <begin position="246"/>
        <end position="270"/>
    </location>
</feature>
<dbReference type="SUPFAM" id="SSF81324">
    <property type="entry name" value="Voltage-gated potassium channels"/>
    <property type="match status" value="1"/>
</dbReference>
<feature type="compositionally biased region" description="Basic and acidic residues" evidence="9">
    <location>
        <begin position="599"/>
        <end position="611"/>
    </location>
</feature>
<dbReference type="SUPFAM" id="SSF51206">
    <property type="entry name" value="cAMP-binding domain-like"/>
    <property type="match status" value="1"/>
</dbReference>
<dbReference type="PROSITE" id="PS00889">
    <property type="entry name" value="CNMP_BINDING_2"/>
    <property type="match status" value="1"/>
</dbReference>
<dbReference type="Pfam" id="PF00027">
    <property type="entry name" value="cNMP_binding"/>
    <property type="match status" value="1"/>
</dbReference>
<evidence type="ECO:0000256" key="3">
    <source>
        <dbReference type="ARBA" id="ARBA00022692"/>
    </source>
</evidence>
<evidence type="ECO:0000256" key="9">
    <source>
        <dbReference type="SAM" id="MobiDB-lite"/>
    </source>
</evidence>
<dbReference type="InterPro" id="IPR032406">
    <property type="entry name" value="CLZ_dom"/>
</dbReference>
<dbReference type="Pfam" id="PF16526">
    <property type="entry name" value="CLZ"/>
    <property type="match status" value="1"/>
</dbReference>
<organism evidence="11 12">
    <name type="scientific">Melopsittacus undulatus</name>
    <name type="common">Budgerigar</name>
    <name type="synonym">Psittacus undulatus</name>
    <dbReference type="NCBI Taxonomy" id="13146"/>
    <lineage>
        <taxon>Eukaryota</taxon>
        <taxon>Metazoa</taxon>
        <taxon>Chordata</taxon>
        <taxon>Craniata</taxon>
        <taxon>Vertebrata</taxon>
        <taxon>Euteleostomi</taxon>
        <taxon>Archelosauria</taxon>
        <taxon>Archosauria</taxon>
        <taxon>Dinosauria</taxon>
        <taxon>Saurischia</taxon>
        <taxon>Theropoda</taxon>
        <taxon>Coelurosauria</taxon>
        <taxon>Aves</taxon>
        <taxon>Neognathae</taxon>
        <taxon>Neoaves</taxon>
        <taxon>Telluraves</taxon>
        <taxon>Australaves</taxon>
        <taxon>Psittaciformes</taxon>
        <taxon>Psittaculidae</taxon>
        <taxon>Melopsittacus</taxon>
    </lineage>
</organism>
<keyword evidence="4 10" id="KW-1133">Transmembrane helix</keyword>
<dbReference type="InterPro" id="IPR018490">
    <property type="entry name" value="cNMP-bd_dom_sf"/>
</dbReference>
<feature type="transmembrane region" description="Helical" evidence="10">
    <location>
        <begin position="319"/>
        <end position="344"/>
    </location>
</feature>
<evidence type="ECO:0000256" key="4">
    <source>
        <dbReference type="ARBA" id="ARBA00022989"/>
    </source>
</evidence>
<evidence type="ECO:0000256" key="10">
    <source>
        <dbReference type="SAM" id="Phobius"/>
    </source>
</evidence>
<dbReference type="InterPro" id="IPR000595">
    <property type="entry name" value="cNMP-bd_dom"/>
</dbReference>
<evidence type="ECO:0000256" key="5">
    <source>
        <dbReference type="ARBA" id="ARBA00023065"/>
    </source>
</evidence>
<evidence type="ECO:0000313" key="12">
    <source>
        <dbReference type="Proteomes" id="UP000694405"/>
    </source>
</evidence>
<dbReference type="PROSITE" id="PS50042">
    <property type="entry name" value="CNMP_BINDING_3"/>
    <property type="match status" value="1"/>
</dbReference>
<dbReference type="CDD" id="cd00038">
    <property type="entry name" value="CAP_ED"/>
    <property type="match status" value="1"/>
</dbReference>
<evidence type="ECO:0000256" key="1">
    <source>
        <dbReference type="ARBA" id="ARBA00004141"/>
    </source>
</evidence>
<keyword evidence="12" id="KW-1185">Reference proteome</keyword>
<keyword evidence="2" id="KW-0813">Transport</keyword>